<reference evidence="10" key="1">
    <citation type="submission" date="2016-10" db="EMBL/GenBank/DDBJ databases">
        <authorList>
            <person name="Varghese N."/>
        </authorList>
    </citation>
    <scope>NUCLEOTIDE SEQUENCE [LARGE SCALE GENOMIC DNA]</scope>
    <source>
        <strain evidence="10">92MFCol6.1</strain>
    </source>
</reference>
<feature type="transmembrane region" description="Helical" evidence="8">
    <location>
        <begin position="213"/>
        <end position="232"/>
    </location>
</feature>
<dbReference type="GO" id="GO:0005886">
    <property type="term" value="C:plasma membrane"/>
    <property type="evidence" value="ECO:0007669"/>
    <property type="project" value="UniProtKB-SubCell"/>
</dbReference>
<dbReference type="EMBL" id="FWEU01000004">
    <property type="protein sequence ID" value="SLM25546.1"/>
    <property type="molecule type" value="Genomic_DNA"/>
</dbReference>
<feature type="transmembrane region" description="Helical" evidence="8">
    <location>
        <begin position="396"/>
        <end position="415"/>
    </location>
</feature>
<organism evidence="9 10">
    <name type="scientific">Stenotrophomonas indicatrix</name>
    <dbReference type="NCBI Taxonomy" id="2045451"/>
    <lineage>
        <taxon>Bacteria</taxon>
        <taxon>Pseudomonadati</taxon>
        <taxon>Pseudomonadota</taxon>
        <taxon>Gammaproteobacteria</taxon>
        <taxon>Lysobacterales</taxon>
        <taxon>Lysobacteraceae</taxon>
        <taxon>Stenotrophomonas</taxon>
    </lineage>
</organism>
<evidence type="ECO:0008006" key="11">
    <source>
        <dbReference type="Google" id="ProtNLM"/>
    </source>
</evidence>
<feature type="transmembrane region" description="Helical" evidence="8">
    <location>
        <begin position="343"/>
        <end position="361"/>
    </location>
</feature>
<dbReference type="RefSeq" id="WP_080150076.1">
    <property type="nucleotide sequence ID" value="NZ_FWEU01000004.1"/>
</dbReference>
<dbReference type="AlphaFoldDB" id="A0A1W1H1R5"/>
<dbReference type="InterPro" id="IPR050297">
    <property type="entry name" value="LipidA_mod_glycosyltrf_83"/>
</dbReference>
<evidence type="ECO:0000256" key="6">
    <source>
        <dbReference type="ARBA" id="ARBA00022989"/>
    </source>
</evidence>
<name>A0A1W1H1R5_9GAMM</name>
<dbReference type="Proteomes" id="UP000191133">
    <property type="component" value="Unassembled WGS sequence"/>
</dbReference>
<evidence type="ECO:0000256" key="4">
    <source>
        <dbReference type="ARBA" id="ARBA00022679"/>
    </source>
</evidence>
<feature type="transmembrane region" description="Helical" evidence="8">
    <location>
        <begin position="167"/>
        <end position="189"/>
    </location>
</feature>
<sequence length="528" mass="57478">MKTFTPGHAASLHKSGARPWRGIAGILLTVLSIVVLLALHVELLTTTINKGMCCFDDSSFAVVSKNLASGDGYLLTLDYGNVDHSGRLFHPALGTGPSTILVGAAAIKVFGAKPWAPGLMLVLFNALILSFCIAVISRRLGIARASSYICLVALASIAVTTQHHEQWFAFFGEVQSLALVLASFVLIAYGNRSRLPLLGAGLLLGMSFLAKELSALFTLPVALLSLAILLRGPARPWRVRLAESLPPLLLVAAGTLLPIVLFEAYRFHAMGGLSGWIESWMQHIDFVKSQGMDERGLSVSALVAERLALFSSRFSIGFIALSVLALLGIATTLLAARDRRPKELALLVGSAWLIMSCYWLLLSLGWARYAFNVIPLAFACATLPVLFISRQQSRRAILPGGVLALLLLMLFQPVYHYARDIWLPAVHPATPSGLTDAQQQDRLEAYLRDYHGTLYIPWWAHGASMEYRLPGHARMAAITASSDGEGLLLIDTTLPLPESSDYDAFSPRCTLKAEFGERYRVEHCTAKR</sequence>
<feature type="transmembrane region" description="Helical" evidence="8">
    <location>
        <begin position="367"/>
        <end position="389"/>
    </location>
</feature>
<keyword evidence="3" id="KW-0328">Glycosyltransferase</keyword>
<keyword evidence="7 8" id="KW-0472">Membrane</keyword>
<keyword evidence="2" id="KW-1003">Cell membrane</keyword>
<feature type="transmembrane region" description="Helical" evidence="8">
    <location>
        <begin position="20"/>
        <end position="41"/>
    </location>
</feature>
<evidence type="ECO:0000256" key="1">
    <source>
        <dbReference type="ARBA" id="ARBA00004651"/>
    </source>
</evidence>
<feature type="transmembrane region" description="Helical" evidence="8">
    <location>
        <begin position="314"/>
        <end position="336"/>
    </location>
</feature>
<dbReference type="GO" id="GO:0016763">
    <property type="term" value="F:pentosyltransferase activity"/>
    <property type="evidence" value="ECO:0007669"/>
    <property type="project" value="TreeGrafter"/>
</dbReference>
<evidence type="ECO:0000256" key="7">
    <source>
        <dbReference type="ARBA" id="ARBA00023136"/>
    </source>
</evidence>
<feature type="transmembrane region" description="Helical" evidence="8">
    <location>
        <begin position="244"/>
        <end position="265"/>
    </location>
</feature>
<dbReference type="GO" id="GO:0009103">
    <property type="term" value="P:lipopolysaccharide biosynthetic process"/>
    <property type="evidence" value="ECO:0007669"/>
    <property type="project" value="UniProtKB-ARBA"/>
</dbReference>
<protein>
    <recommendedName>
        <fullName evidence="11">Dolichyl-phosphate-mannose-protein mannosyltransferase</fullName>
    </recommendedName>
</protein>
<keyword evidence="5 8" id="KW-0812">Transmembrane</keyword>
<comment type="subcellular location">
    <subcellularLocation>
        <location evidence="1">Cell membrane</location>
        <topology evidence="1">Multi-pass membrane protein</topology>
    </subcellularLocation>
</comment>
<dbReference type="PANTHER" id="PTHR33908:SF11">
    <property type="entry name" value="MEMBRANE PROTEIN"/>
    <property type="match status" value="1"/>
</dbReference>
<evidence type="ECO:0000256" key="3">
    <source>
        <dbReference type="ARBA" id="ARBA00022676"/>
    </source>
</evidence>
<evidence type="ECO:0000256" key="2">
    <source>
        <dbReference type="ARBA" id="ARBA00022475"/>
    </source>
</evidence>
<evidence type="ECO:0000256" key="5">
    <source>
        <dbReference type="ARBA" id="ARBA00022692"/>
    </source>
</evidence>
<evidence type="ECO:0000256" key="8">
    <source>
        <dbReference type="SAM" id="Phobius"/>
    </source>
</evidence>
<keyword evidence="6 8" id="KW-1133">Transmembrane helix</keyword>
<feature type="transmembrane region" description="Helical" evidence="8">
    <location>
        <begin position="119"/>
        <end position="136"/>
    </location>
</feature>
<keyword evidence="4" id="KW-0808">Transferase</keyword>
<evidence type="ECO:0000313" key="10">
    <source>
        <dbReference type="Proteomes" id="UP000191133"/>
    </source>
</evidence>
<accession>A0A1W1H1R5</accession>
<evidence type="ECO:0000313" key="9">
    <source>
        <dbReference type="EMBL" id="SLM25546.1"/>
    </source>
</evidence>
<feature type="transmembrane region" description="Helical" evidence="8">
    <location>
        <begin position="142"/>
        <end position="160"/>
    </location>
</feature>
<gene>
    <name evidence="9" type="ORF">SAMN04488690_3297</name>
</gene>
<proteinExistence type="predicted"/>
<dbReference type="PANTHER" id="PTHR33908">
    <property type="entry name" value="MANNOSYLTRANSFERASE YKCB-RELATED"/>
    <property type="match status" value="1"/>
</dbReference>